<organism evidence="2 3">
    <name type="scientific">Mauremys mutica</name>
    <name type="common">yellowpond turtle</name>
    <dbReference type="NCBI Taxonomy" id="74926"/>
    <lineage>
        <taxon>Eukaryota</taxon>
        <taxon>Metazoa</taxon>
        <taxon>Chordata</taxon>
        <taxon>Craniata</taxon>
        <taxon>Vertebrata</taxon>
        <taxon>Euteleostomi</taxon>
        <taxon>Archelosauria</taxon>
        <taxon>Testudinata</taxon>
        <taxon>Testudines</taxon>
        <taxon>Cryptodira</taxon>
        <taxon>Durocryptodira</taxon>
        <taxon>Testudinoidea</taxon>
        <taxon>Geoemydidae</taxon>
        <taxon>Geoemydinae</taxon>
        <taxon>Mauremys</taxon>
    </lineage>
</organism>
<name>A0A9D3XCP2_9SAUR</name>
<proteinExistence type="predicted"/>
<dbReference type="Proteomes" id="UP000827986">
    <property type="component" value="Unassembled WGS sequence"/>
</dbReference>
<evidence type="ECO:0000313" key="2">
    <source>
        <dbReference type="EMBL" id="KAH1177547.1"/>
    </source>
</evidence>
<keyword evidence="3" id="KW-1185">Reference proteome</keyword>
<sequence>MLTCQVTNMLGVLAPLIDPGGVLQTTAGEEQSRATSWNGAGGTQPPPASSAGSRMLSSAWAHGGSGWRLAPMCTLPHSLRPLGKRAEGKQRAMEPSMRFTPRAWRSRHSIALEGLQKPSSPIPAPRWAQHRVGFRPPPSAHVLWLPAISRSVRTSQEHAWRSTSAICSAGLGQ</sequence>
<protein>
    <submittedName>
        <fullName evidence="2">Uncharacterized protein</fullName>
    </submittedName>
</protein>
<comment type="caution">
    <text evidence="2">The sequence shown here is derived from an EMBL/GenBank/DDBJ whole genome shotgun (WGS) entry which is preliminary data.</text>
</comment>
<accession>A0A9D3XCP2</accession>
<evidence type="ECO:0000256" key="1">
    <source>
        <dbReference type="SAM" id="MobiDB-lite"/>
    </source>
</evidence>
<feature type="region of interest" description="Disordered" evidence="1">
    <location>
        <begin position="26"/>
        <end position="57"/>
    </location>
</feature>
<reference evidence="2" key="1">
    <citation type="submission" date="2021-09" db="EMBL/GenBank/DDBJ databases">
        <title>The genome of Mauremys mutica provides insights into the evolution of semi-aquatic lifestyle.</title>
        <authorList>
            <person name="Gong S."/>
            <person name="Gao Y."/>
        </authorList>
    </citation>
    <scope>NUCLEOTIDE SEQUENCE</scope>
    <source>
        <strain evidence="2">MM-2020</strain>
        <tissue evidence="2">Muscle</tissue>
    </source>
</reference>
<dbReference type="AlphaFoldDB" id="A0A9D3XCP2"/>
<evidence type="ECO:0000313" key="3">
    <source>
        <dbReference type="Proteomes" id="UP000827986"/>
    </source>
</evidence>
<gene>
    <name evidence="2" type="ORF">KIL84_011249</name>
</gene>
<dbReference type="EMBL" id="JAHDVG010000474">
    <property type="protein sequence ID" value="KAH1177547.1"/>
    <property type="molecule type" value="Genomic_DNA"/>
</dbReference>
<feature type="compositionally biased region" description="Polar residues" evidence="1">
    <location>
        <begin position="26"/>
        <end position="38"/>
    </location>
</feature>